<comment type="similarity">
    <text evidence="2 12">Belongs to the D-alanine--D-alanine ligase family.</text>
</comment>
<keyword evidence="11 12" id="KW-0961">Cell wall biogenesis/degradation</keyword>
<dbReference type="AlphaFoldDB" id="A0A133ZET0"/>
<dbReference type="Proteomes" id="UP000070394">
    <property type="component" value="Unassembled WGS sequence"/>
</dbReference>
<evidence type="ECO:0000256" key="6">
    <source>
        <dbReference type="ARBA" id="ARBA00022840"/>
    </source>
</evidence>
<dbReference type="STRING" id="467210.HMPREF1866_02466"/>
<dbReference type="PANTHER" id="PTHR23132:SF25">
    <property type="entry name" value="D-ALANINE--D-ALANINE LIGASE A"/>
    <property type="match status" value="1"/>
</dbReference>
<dbReference type="GO" id="GO:0046872">
    <property type="term" value="F:metal ion binding"/>
    <property type="evidence" value="ECO:0007669"/>
    <property type="project" value="UniProtKB-KW"/>
</dbReference>
<dbReference type="GO" id="GO:0005829">
    <property type="term" value="C:cytosol"/>
    <property type="evidence" value="ECO:0007669"/>
    <property type="project" value="TreeGrafter"/>
</dbReference>
<name>A0A133ZET0_9FIRM</name>
<feature type="binding site" evidence="15">
    <location>
        <position position="312"/>
    </location>
    <ligand>
        <name>Mg(2+)</name>
        <dbReference type="ChEBI" id="CHEBI:18420"/>
        <label>2</label>
    </ligand>
</feature>
<evidence type="ECO:0000256" key="2">
    <source>
        <dbReference type="ARBA" id="ARBA00010871"/>
    </source>
</evidence>
<feature type="active site" evidence="13">
    <location>
        <position position="187"/>
    </location>
</feature>
<feature type="binding site" evidence="14">
    <location>
        <begin position="179"/>
        <end position="181"/>
    </location>
    <ligand>
        <name>ATP</name>
        <dbReference type="ChEBI" id="CHEBI:30616"/>
    </ligand>
</feature>
<dbReference type="Gene3D" id="3.30.1490.20">
    <property type="entry name" value="ATP-grasp fold, A domain"/>
    <property type="match status" value="1"/>
</dbReference>
<dbReference type="SUPFAM" id="SSF52440">
    <property type="entry name" value="PreATP-grasp domain"/>
    <property type="match status" value="1"/>
</dbReference>
<evidence type="ECO:0000259" key="17">
    <source>
        <dbReference type="PROSITE" id="PS50975"/>
    </source>
</evidence>
<keyword evidence="4 15" id="KW-0479">Metal-binding</keyword>
<keyword evidence="3 12" id="KW-0436">Ligase</keyword>
<evidence type="ECO:0000256" key="9">
    <source>
        <dbReference type="ARBA" id="ARBA00022984"/>
    </source>
</evidence>
<evidence type="ECO:0000256" key="15">
    <source>
        <dbReference type="PIRSR" id="PIRSR039102-3"/>
    </source>
</evidence>
<keyword evidence="10 15" id="KW-0464">Manganese</keyword>
<feature type="binding site" evidence="14">
    <location>
        <begin position="217"/>
        <end position="224"/>
    </location>
    <ligand>
        <name>ATP</name>
        <dbReference type="ChEBI" id="CHEBI:30616"/>
    </ligand>
</feature>
<evidence type="ECO:0000256" key="16">
    <source>
        <dbReference type="PROSITE-ProRule" id="PRU00409"/>
    </source>
</evidence>
<evidence type="ECO:0000256" key="4">
    <source>
        <dbReference type="ARBA" id="ARBA00022723"/>
    </source>
</evidence>
<dbReference type="Pfam" id="PF01820">
    <property type="entry name" value="Dala_Dala_lig_N"/>
    <property type="match status" value="1"/>
</dbReference>
<evidence type="ECO:0000256" key="13">
    <source>
        <dbReference type="PIRSR" id="PIRSR039102-1"/>
    </source>
</evidence>
<evidence type="ECO:0000256" key="8">
    <source>
        <dbReference type="ARBA" id="ARBA00022960"/>
    </source>
</evidence>
<accession>A0A133ZET0</accession>
<reference evidence="19" key="1">
    <citation type="submission" date="2016-01" db="EMBL/GenBank/DDBJ databases">
        <authorList>
            <person name="Mitreva M."/>
            <person name="Pepin K.H."/>
            <person name="Mihindukulasuriya K.A."/>
            <person name="Fulton R."/>
            <person name="Fronick C."/>
            <person name="O'Laughlin M."/>
            <person name="Miner T."/>
            <person name="Herter B."/>
            <person name="Rosa B.A."/>
            <person name="Cordes M."/>
            <person name="Tomlinson C."/>
            <person name="Wollam A."/>
            <person name="Palsikar V.B."/>
            <person name="Mardis E.R."/>
            <person name="Wilson R.K."/>
        </authorList>
    </citation>
    <scope>NUCLEOTIDE SEQUENCE [LARGE SCALE GENOMIC DNA]</scope>
    <source>
        <strain evidence="19">DNF00896</strain>
    </source>
</reference>
<dbReference type="PIRSF" id="PIRSF039102">
    <property type="entry name" value="Ddl/VanB"/>
    <property type="match status" value="1"/>
</dbReference>
<dbReference type="PROSITE" id="PS00843">
    <property type="entry name" value="DALA_DALA_LIGASE_1"/>
    <property type="match status" value="1"/>
</dbReference>
<evidence type="ECO:0000256" key="7">
    <source>
        <dbReference type="ARBA" id="ARBA00022842"/>
    </source>
</evidence>
<keyword evidence="7 15" id="KW-0460">Magnesium</keyword>
<comment type="catalytic activity">
    <reaction evidence="12">
        <text>2 D-alanine + ATP = D-alanyl-D-alanine + ADP + phosphate + H(+)</text>
        <dbReference type="Rhea" id="RHEA:11224"/>
        <dbReference type="ChEBI" id="CHEBI:15378"/>
        <dbReference type="ChEBI" id="CHEBI:30616"/>
        <dbReference type="ChEBI" id="CHEBI:43474"/>
        <dbReference type="ChEBI" id="CHEBI:57416"/>
        <dbReference type="ChEBI" id="CHEBI:57822"/>
        <dbReference type="ChEBI" id="CHEBI:456216"/>
        <dbReference type="EC" id="6.3.2.4"/>
    </reaction>
</comment>
<dbReference type="InterPro" id="IPR000291">
    <property type="entry name" value="D-Ala_lig_Van_CS"/>
</dbReference>
<keyword evidence="9 12" id="KW-0573">Peptidoglycan synthesis</keyword>
<feature type="domain" description="ATP-grasp" evidence="17">
    <location>
        <begin position="138"/>
        <end position="343"/>
    </location>
</feature>
<comment type="function">
    <text evidence="12">Cell wall formation.</text>
</comment>
<dbReference type="NCBIfam" id="NF002528">
    <property type="entry name" value="PRK01966.1-4"/>
    <property type="match status" value="1"/>
</dbReference>
<organism evidence="18 19">
    <name type="scientific">Lachnoanaerobaculum saburreum</name>
    <dbReference type="NCBI Taxonomy" id="467210"/>
    <lineage>
        <taxon>Bacteria</taxon>
        <taxon>Bacillati</taxon>
        <taxon>Bacillota</taxon>
        <taxon>Clostridia</taxon>
        <taxon>Lachnospirales</taxon>
        <taxon>Lachnospiraceae</taxon>
        <taxon>Lachnoanaerobaculum</taxon>
    </lineage>
</organism>
<feature type="active site" evidence="13">
    <location>
        <position position="321"/>
    </location>
</feature>
<dbReference type="InterPro" id="IPR011127">
    <property type="entry name" value="Dala_Dala_lig_N"/>
</dbReference>
<comment type="caution">
    <text evidence="18">The sequence shown here is derived from an EMBL/GenBank/DDBJ whole genome shotgun (WGS) entry which is preliminary data.</text>
</comment>
<feature type="binding site" evidence="14">
    <location>
        <begin position="187"/>
        <end position="188"/>
    </location>
    <ligand>
        <name>ATP</name>
        <dbReference type="ChEBI" id="CHEBI:30616"/>
    </ligand>
</feature>
<dbReference type="EMBL" id="LSDA01000137">
    <property type="protein sequence ID" value="KXB53952.1"/>
    <property type="molecule type" value="Genomic_DNA"/>
</dbReference>
<dbReference type="InterPro" id="IPR016185">
    <property type="entry name" value="PreATP-grasp_dom_sf"/>
</dbReference>
<dbReference type="InterPro" id="IPR005905">
    <property type="entry name" value="D_ala_D_ala"/>
</dbReference>
<dbReference type="HAMAP" id="MF_00047">
    <property type="entry name" value="Dala_Dala_lig"/>
    <property type="match status" value="1"/>
</dbReference>
<dbReference type="GO" id="GO:0071555">
    <property type="term" value="P:cell wall organization"/>
    <property type="evidence" value="ECO:0007669"/>
    <property type="project" value="UniProtKB-KW"/>
</dbReference>
<dbReference type="NCBIfam" id="TIGR01205">
    <property type="entry name" value="D_ala_D_alaTIGR"/>
    <property type="match status" value="1"/>
</dbReference>
<dbReference type="PATRIC" id="fig|467210.3.peg.2440"/>
<sequence length="349" mass="38295">MRRLAIIFGGQSSEHEISVISATNVSKQVDTDKYELILIGITKEGKWLKVDSIASMEDGSWLNSKTGAYILPDATKKCIIIETGGEYQEIPIDVVFPVLHGLYGEDGTVQGLLELAKIPYVGCGVLASAIGMDKLYTKLVVDKLGIRQAAYEAVLDYEAKEDLARKIRTIEDRFEYPVFIKPSNAGSSRGVSKASNTEELKKGILEALKHDRKVLVEETIVGHEVECGVLGRPGDVMASGVGEIKSAATFYDYDAKYKLDSLTLLDSKLPDGVREKLPECAKKIFTALDGFGLSRVDFFAKEDGEIVFNEINTMPGFTAISMYPMLFEAAGIDKKSLVDKLIELAFERG</sequence>
<feature type="binding site" evidence="15">
    <location>
        <position position="310"/>
    </location>
    <ligand>
        <name>Mg(2+)</name>
        <dbReference type="ChEBI" id="CHEBI:18420"/>
        <label>1</label>
    </ligand>
</feature>
<keyword evidence="19" id="KW-1185">Reference proteome</keyword>
<dbReference type="Pfam" id="PF07478">
    <property type="entry name" value="Dala_Dala_lig_C"/>
    <property type="match status" value="1"/>
</dbReference>
<dbReference type="Gene3D" id="3.30.470.20">
    <property type="entry name" value="ATP-grasp fold, B domain"/>
    <property type="match status" value="1"/>
</dbReference>
<dbReference type="SUPFAM" id="SSF56059">
    <property type="entry name" value="Glutathione synthetase ATP-binding domain-like"/>
    <property type="match status" value="1"/>
</dbReference>
<dbReference type="PROSITE" id="PS00844">
    <property type="entry name" value="DALA_DALA_LIGASE_2"/>
    <property type="match status" value="1"/>
</dbReference>
<comment type="cofactor">
    <cofactor evidence="15">
        <name>Mg(2+)</name>
        <dbReference type="ChEBI" id="CHEBI:18420"/>
    </cofactor>
    <cofactor evidence="15">
        <name>Mn(2+)</name>
        <dbReference type="ChEBI" id="CHEBI:29035"/>
    </cofactor>
    <text evidence="15">Binds 2 magnesium or manganese ions per subunit.</text>
</comment>
<comment type="pathway">
    <text evidence="12">Cell wall biogenesis; peptidoglycan biosynthesis.</text>
</comment>
<feature type="binding site" evidence="15">
    <location>
        <position position="310"/>
    </location>
    <ligand>
        <name>Mg(2+)</name>
        <dbReference type="ChEBI" id="CHEBI:18420"/>
        <label>2</label>
    </ligand>
</feature>
<proteinExistence type="inferred from homology"/>
<dbReference type="EC" id="6.3.2.4" evidence="12"/>
<evidence type="ECO:0000256" key="12">
    <source>
        <dbReference type="HAMAP-Rule" id="MF_00047"/>
    </source>
</evidence>
<dbReference type="RefSeq" id="WP_060932037.1">
    <property type="nucleotide sequence ID" value="NZ_KQ959847.1"/>
</dbReference>
<keyword evidence="8 12" id="KW-0133">Cell shape</keyword>
<feature type="binding site" evidence="14">
    <location>
        <position position="134"/>
    </location>
    <ligand>
        <name>ATP</name>
        <dbReference type="ChEBI" id="CHEBI:30616"/>
    </ligand>
</feature>
<dbReference type="InterPro" id="IPR013815">
    <property type="entry name" value="ATP_grasp_subdomain_1"/>
</dbReference>
<evidence type="ECO:0000256" key="5">
    <source>
        <dbReference type="ARBA" id="ARBA00022741"/>
    </source>
</evidence>
<dbReference type="Gene3D" id="3.40.50.20">
    <property type="match status" value="1"/>
</dbReference>
<dbReference type="InterPro" id="IPR011761">
    <property type="entry name" value="ATP-grasp"/>
</dbReference>
<feature type="binding site" evidence="15">
    <location>
        <position position="297"/>
    </location>
    <ligand>
        <name>Mg(2+)</name>
        <dbReference type="ChEBI" id="CHEBI:18420"/>
        <label>1</label>
    </ligand>
</feature>
<evidence type="ECO:0000256" key="1">
    <source>
        <dbReference type="ARBA" id="ARBA00001936"/>
    </source>
</evidence>
<evidence type="ECO:0000256" key="11">
    <source>
        <dbReference type="ARBA" id="ARBA00023316"/>
    </source>
</evidence>
<dbReference type="GO" id="GO:0008360">
    <property type="term" value="P:regulation of cell shape"/>
    <property type="evidence" value="ECO:0007669"/>
    <property type="project" value="UniProtKB-KW"/>
</dbReference>
<evidence type="ECO:0000256" key="3">
    <source>
        <dbReference type="ARBA" id="ARBA00022598"/>
    </source>
</evidence>
<dbReference type="PROSITE" id="PS50975">
    <property type="entry name" value="ATP_GRASP"/>
    <property type="match status" value="1"/>
</dbReference>
<keyword evidence="5 14" id="KW-0547">Nucleotide-binding</keyword>
<evidence type="ECO:0000313" key="18">
    <source>
        <dbReference type="EMBL" id="KXB53952.1"/>
    </source>
</evidence>
<feature type="binding site" evidence="14">
    <location>
        <begin position="309"/>
        <end position="310"/>
    </location>
    <ligand>
        <name>ATP</name>
        <dbReference type="ChEBI" id="CHEBI:30616"/>
    </ligand>
</feature>
<dbReference type="InterPro" id="IPR011095">
    <property type="entry name" value="Dala_Dala_lig_C"/>
</dbReference>
<dbReference type="GO" id="GO:0008716">
    <property type="term" value="F:D-alanine-D-alanine ligase activity"/>
    <property type="evidence" value="ECO:0007669"/>
    <property type="project" value="UniProtKB-UniRule"/>
</dbReference>
<evidence type="ECO:0000313" key="19">
    <source>
        <dbReference type="Proteomes" id="UP000070394"/>
    </source>
</evidence>
<protein>
    <recommendedName>
        <fullName evidence="12">D-alanine--D-alanine ligase</fullName>
        <ecNumber evidence="12">6.3.2.4</ecNumber>
    </recommendedName>
    <alternativeName>
        <fullName evidence="12">D-Ala-D-Ala ligase</fullName>
    </alternativeName>
    <alternativeName>
        <fullName evidence="12">D-alanylalanine synthetase</fullName>
    </alternativeName>
</protein>
<gene>
    <name evidence="12" type="primary">ddl</name>
    <name evidence="18" type="ORF">HMPREF1866_02466</name>
</gene>
<dbReference type="OrthoDB" id="9813261at2"/>
<comment type="subcellular location">
    <subcellularLocation>
        <location evidence="12">Cytoplasm</location>
    </subcellularLocation>
</comment>
<feature type="active site" evidence="13">
    <location>
        <position position="14"/>
    </location>
</feature>
<dbReference type="GO" id="GO:0009252">
    <property type="term" value="P:peptidoglycan biosynthetic process"/>
    <property type="evidence" value="ECO:0007669"/>
    <property type="project" value="UniProtKB-UniRule"/>
</dbReference>
<keyword evidence="6 16" id="KW-0067">ATP-binding</keyword>
<dbReference type="UniPathway" id="UPA00219"/>
<comment type="cofactor">
    <cofactor evidence="1">
        <name>Mn(2+)</name>
        <dbReference type="ChEBI" id="CHEBI:29035"/>
    </cofactor>
</comment>
<evidence type="ECO:0000256" key="14">
    <source>
        <dbReference type="PIRSR" id="PIRSR039102-2"/>
    </source>
</evidence>
<keyword evidence="12" id="KW-0963">Cytoplasm</keyword>
<dbReference type="PANTHER" id="PTHR23132">
    <property type="entry name" value="D-ALANINE--D-ALANINE LIGASE"/>
    <property type="match status" value="1"/>
</dbReference>
<evidence type="ECO:0000256" key="10">
    <source>
        <dbReference type="ARBA" id="ARBA00023211"/>
    </source>
</evidence>
<dbReference type="GO" id="GO:0005524">
    <property type="term" value="F:ATP binding"/>
    <property type="evidence" value="ECO:0007669"/>
    <property type="project" value="UniProtKB-UniRule"/>
</dbReference>